<organism evidence="6 7">
    <name type="scientific">Centropus unirufus</name>
    <dbReference type="NCBI Taxonomy" id="1118519"/>
    <lineage>
        <taxon>Eukaryota</taxon>
        <taxon>Metazoa</taxon>
        <taxon>Chordata</taxon>
        <taxon>Craniata</taxon>
        <taxon>Vertebrata</taxon>
        <taxon>Euteleostomi</taxon>
        <taxon>Archelosauria</taxon>
        <taxon>Archosauria</taxon>
        <taxon>Dinosauria</taxon>
        <taxon>Saurischia</taxon>
        <taxon>Theropoda</taxon>
        <taxon>Coelurosauria</taxon>
        <taxon>Aves</taxon>
        <taxon>Neognathae</taxon>
        <taxon>Neoaves</taxon>
        <taxon>Otidimorphae</taxon>
        <taxon>Cuculiformes</taxon>
        <taxon>Centropidae</taxon>
        <taxon>Centropus</taxon>
    </lineage>
</organism>
<comment type="caution">
    <text evidence="6">The sequence shown here is derived from an EMBL/GenBank/DDBJ whole genome shotgun (WGS) entry which is preliminary data.</text>
</comment>
<keyword evidence="1" id="KW-0560">Oxidoreductase</keyword>
<dbReference type="InterPro" id="IPR006076">
    <property type="entry name" value="FAD-dep_OxRdtase"/>
</dbReference>
<feature type="compositionally biased region" description="Basic and acidic residues" evidence="4">
    <location>
        <begin position="1"/>
        <end position="16"/>
    </location>
</feature>
<dbReference type="SUPFAM" id="SSF51905">
    <property type="entry name" value="FAD/NAD(P)-binding domain"/>
    <property type="match status" value="1"/>
</dbReference>
<dbReference type="AlphaFoldDB" id="A0A7K5A6A5"/>
<evidence type="ECO:0000313" key="6">
    <source>
        <dbReference type="EMBL" id="NWR79213.1"/>
    </source>
</evidence>
<dbReference type="EMBL" id="VYZI01000748">
    <property type="protein sequence ID" value="NWR79213.1"/>
    <property type="molecule type" value="Genomic_DNA"/>
</dbReference>
<reference evidence="6 7" key="1">
    <citation type="submission" date="2019-09" db="EMBL/GenBank/DDBJ databases">
        <title>Bird 10,000 Genomes (B10K) Project - Family phase.</title>
        <authorList>
            <person name="Zhang G."/>
        </authorList>
    </citation>
    <scope>NUCLEOTIDE SEQUENCE [LARGE SCALE GENOMIC DNA]</scope>
    <source>
        <strain evidence="6">B10K-DU-017-25</strain>
        <tissue evidence="6">Mixed tissue sample</tissue>
    </source>
</reference>
<keyword evidence="7" id="KW-1185">Reference proteome</keyword>
<protein>
    <recommendedName>
        <fullName evidence="2">FAD-dependent oxidoreductase domain-containing protein 1</fullName>
    </recommendedName>
</protein>
<dbReference type="GO" id="GO:0005739">
    <property type="term" value="C:mitochondrion"/>
    <property type="evidence" value="ECO:0007669"/>
    <property type="project" value="GOC"/>
</dbReference>
<dbReference type="Pfam" id="PF01266">
    <property type="entry name" value="DAO"/>
    <property type="match status" value="1"/>
</dbReference>
<sequence length="528" mass="57319">RESRGSWRRISERNGGLRESGGGWRPRGAASCAPRPDSTRLGVPTDLGQGLGRLVQTLKDQLPASEGGWGRWRPPGLPPGPRPPDEADIVVVGGGVVGWSVAFWLKALENRRHGMRVLVVERDPTVRHPPSGAGPWEPPRPPLYWGSLLLQYSQASTVLSVGGIRQQFSLPENIQMSRFSASFLRNINDHLGVLNEPPIDIQFQPSGYLFLAPPERAAGLEASVQLQREEGAQVALLSPTQLKAKFPWIDTEGVAVASYGLQDEGWFDPWTLLQAFRHKAMSLGALSCAGECACQSSRHRGVLTGVLDPSSVSSQVHMPDSREYQPVACAIVVNAAGAWAGELLGAAGLPGQLGQPPLPIQPRKRYVFSWHCPDGPGFSCPLLVDTTGAYFRRDGIAGNYLGGLSPTEVSTEPDPGDLSVDHDFFQEQVWPRLARRIPAFASLRLCGSWAGYYDYNTFDQNGVLGPHPKLDNLFLAAGFSGHGLQHAPAAGRAVAELVLRGHYESLDLRRLGWQRLEEGTRLDEGGVV</sequence>
<accession>A0A7K5A6A5</accession>
<name>A0A7K5A6A5_9AVES</name>
<dbReference type="GO" id="GO:0016491">
    <property type="term" value="F:oxidoreductase activity"/>
    <property type="evidence" value="ECO:0007669"/>
    <property type="project" value="UniProtKB-KW"/>
</dbReference>
<dbReference type="InterPro" id="IPR036188">
    <property type="entry name" value="FAD/NAD-bd_sf"/>
</dbReference>
<evidence type="ECO:0000256" key="3">
    <source>
        <dbReference type="ARBA" id="ARBA00046185"/>
    </source>
</evidence>
<proteinExistence type="predicted"/>
<comment type="function">
    <text evidence="3">Required for the assembly of the mitochondrial membrane respiratory chain NADH dehydrogenase (Complex I). Involved in mid-late stages of complex I assembly.</text>
</comment>
<dbReference type="PANTHER" id="PTHR13847">
    <property type="entry name" value="SARCOSINE DEHYDROGENASE-RELATED"/>
    <property type="match status" value="1"/>
</dbReference>
<evidence type="ECO:0000259" key="5">
    <source>
        <dbReference type="Pfam" id="PF01266"/>
    </source>
</evidence>
<feature type="region of interest" description="Disordered" evidence="4">
    <location>
        <begin position="64"/>
        <end position="85"/>
    </location>
</feature>
<dbReference type="Gene3D" id="3.30.9.10">
    <property type="entry name" value="D-Amino Acid Oxidase, subunit A, domain 2"/>
    <property type="match status" value="1"/>
</dbReference>
<gene>
    <name evidence="6" type="primary">Foxred1</name>
    <name evidence="6" type="ORF">CENUNI_R06740</name>
</gene>
<evidence type="ECO:0000256" key="4">
    <source>
        <dbReference type="SAM" id="MobiDB-lite"/>
    </source>
</evidence>
<feature type="non-terminal residue" evidence="6">
    <location>
        <position position="1"/>
    </location>
</feature>
<dbReference type="Gene3D" id="3.50.50.60">
    <property type="entry name" value="FAD/NAD(P)-binding domain"/>
    <property type="match status" value="2"/>
</dbReference>
<feature type="region of interest" description="Disordered" evidence="4">
    <location>
        <begin position="1"/>
        <end position="48"/>
    </location>
</feature>
<dbReference type="OrthoDB" id="424974at2759"/>
<dbReference type="PANTHER" id="PTHR13847:SF287">
    <property type="entry name" value="FAD-DEPENDENT OXIDOREDUCTASE DOMAIN-CONTAINING PROTEIN 1"/>
    <property type="match status" value="1"/>
</dbReference>
<dbReference type="GO" id="GO:0032981">
    <property type="term" value="P:mitochondrial respiratory chain complex I assembly"/>
    <property type="evidence" value="ECO:0007669"/>
    <property type="project" value="TreeGrafter"/>
</dbReference>
<feature type="domain" description="FAD dependent oxidoreductase" evidence="5">
    <location>
        <begin position="88"/>
        <end position="497"/>
    </location>
</feature>
<evidence type="ECO:0000256" key="2">
    <source>
        <dbReference type="ARBA" id="ARBA00039785"/>
    </source>
</evidence>
<dbReference type="Proteomes" id="UP000517892">
    <property type="component" value="Unassembled WGS sequence"/>
</dbReference>
<feature type="non-terminal residue" evidence="6">
    <location>
        <position position="528"/>
    </location>
</feature>
<evidence type="ECO:0000313" key="7">
    <source>
        <dbReference type="Proteomes" id="UP000517892"/>
    </source>
</evidence>
<evidence type="ECO:0000256" key="1">
    <source>
        <dbReference type="ARBA" id="ARBA00023002"/>
    </source>
</evidence>